<dbReference type="PANTHER" id="PTHR43133:SF45">
    <property type="entry name" value="RNA POLYMERASE ECF-TYPE SIGMA FACTOR"/>
    <property type="match status" value="1"/>
</dbReference>
<dbReference type="InterPro" id="IPR013324">
    <property type="entry name" value="RNA_pol_sigma_r3/r4-like"/>
</dbReference>
<keyword evidence="3" id="KW-0731">Sigma factor</keyword>
<dbReference type="RefSeq" id="WP_231008165.1">
    <property type="nucleotide sequence ID" value="NZ_JAJNEC010000007.1"/>
</dbReference>
<dbReference type="SUPFAM" id="SSF88659">
    <property type="entry name" value="Sigma3 and sigma4 domains of RNA polymerase sigma factors"/>
    <property type="match status" value="1"/>
</dbReference>
<dbReference type="InterPro" id="IPR000792">
    <property type="entry name" value="Tscrpt_reg_LuxR_C"/>
</dbReference>
<dbReference type="EMBL" id="JAJNEC010000007">
    <property type="protein sequence ID" value="MCD2425622.1"/>
    <property type="molecule type" value="Genomic_DNA"/>
</dbReference>
<dbReference type="Proteomes" id="UP001199816">
    <property type="component" value="Unassembled WGS sequence"/>
</dbReference>
<dbReference type="InterPro" id="IPR036388">
    <property type="entry name" value="WH-like_DNA-bd_sf"/>
</dbReference>
<dbReference type="SUPFAM" id="SSF88946">
    <property type="entry name" value="Sigma2 domain of RNA polymerase sigma factors"/>
    <property type="match status" value="1"/>
</dbReference>
<name>A0ABS8PX25_9BACT</name>
<dbReference type="Gene3D" id="1.10.1740.10">
    <property type="match status" value="1"/>
</dbReference>
<evidence type="ECO:0000256" key="2">
    <source>
        <dbReference type="ARBA" id="ARBA00023015"/>
    </source>
</evidence>
<keyword evidence="2" id="KW-0805">Transcription regulation</keyword>
<organism evidence="6 7">
    <name type="scientific">Niabella pedocola</name>
    <dbReference type="NCBI Taxonomy" id="1752077"/>
    <lineage>
        <taxon>Bacteria</taxon>
        <taxon>Pseudomonadati</taxon>
        <taxon>Bacteroidota</taxon>
        <taxon>Chitinophagia</taxon>
        <taxon>Chitinophagales</taxon>
        <taxon>Chitinophagaceae</taxon>
        <taxon>Niabella</taxon>
    </lineage>
</organism>
<dbReference type="Pfam" id="PF08281">
    <property type="entry name" value="Sigma70_r4_2"/>
    <property type="match status" value="1"/>
</dbReference>
<comment type="caution">
    <text evidence="6">The sequence shown here is derived from an EMBL/GenBank/DDBJ whole genome shotgun (WGS) entry which is preliminary data.</text>
</comment>
<dbReference type="Pfam" id="PF04542">
    <property type="entry name" value="Sigma70_r2"/>
    <property type="match status" value="1"/>
</dbReference>
<evidence type="ECO:0000313" key="7">
    <source>
        <dbReference type="Proteomes" id="UP001199816"/>
    </source>
</evidence>
<keyword evidence="4" id="KW-0804">Transcription</keyword>
<dbReference type="Gene3D" id="1.10.10.10">
    <property type="entry name" value="Winged helix-like DNA-binding domain superfamily/Winged helix DNA-binding domain"/>
    <property type="match status" value="1"/>
</dbReference>
<dbReference type="InterPro" id="IPR007627">
    <property type="entry name" value="RNA_pol_sigma70_r2"/>
</dbReference>
<dbReference type="NCBIfam" id="TIGR02937">
    <property type="entry name" value="sigma70-ECF"/>
    <property type="match status" value="1"/>
</dbReference>
<evidence type="ECO:0000256" key="4">
    <source>
        <dbReference type="ARBA" id="ARBA00023163"/>
    </source>
</evidence>
<proteinExistence type="inferred from homology"/>
<evidence type="ECO:0000256" key="3">
    <source>
        <dbReference type="ARBA" id="ARBA00023082"/>
    </source>
</evidence>
<comment type="similarity">
    <text evidence="1">Belongs to the sigma-70 factor family. ECF subfamily.</text>
</comment>
<dbReference type="InterPro" id="IPR013249">
    <property type="entry name" value="RNA_pol_sigma70_r4_t2"/>
</dbReference>
<feature type="domain" description="HTH luxR-type" evidence="5">
    <location>
        <begin position="130"/>
        <end position="157"/>
    </location>
</feature>
<dbReference type="InterPro" id="IPR039425">
    <property type="entry name" value="RNA_pol_sigma-70-like"/>
</dbReference>
<dbReference type="PROSITE" id="PS00622">
    <property type="entry name" value="HTH_LUXR_1"/>
    <property type="match status" value="1"/>
</dbReference>
<evidence type="ECO:0000256" key="1">
    <source>
        <dbReference type="ARBA" id="ARBA00010641"/>
    </source>
</evidence>
<dbReference type="PANTHER" id="PTHR43133">
    <property type="entry name" value="RNA POLYMERASE ECF-TYPE SIGMA FACTO"/>
    <property type="match status" value="1"/>
</dbReference>
<evidence type="ECO:0000259" key="5">
    <source>
        <dbReference type="PROSITE" id="PS00622"/>
    </source>
</evidence>
<accession>A0ABS8PX25</accession>
<gene>
    <name evidence="6" type="ORF">LQ567_22755</name>
</gene>
<evidence type="ECO:0000313" key="6">
    <source>
        <dbReference type="EMBL" id="MCD2425622.1"/>
    </source>
</evidence>
<dbReference type="InterPro" id="IPR014284">
    <property type="entry name" value="RNA_pol_sigma-70_dom"/>
</dbReference>
<keyword evidence="7" id="KW-1185">Reference proteome</keyword>
<protein>
    <submittedName>
        <fullName evidence="6">Sigma-70 family RNA polymerase sigma factor</fullName>
    </submittedName>
</protein>
<dbReference type="InterPro" id="IPR013325">
    <property type="entry name" value="RNA_pol_sigma_r2"/>
</dbReference>
<reference evidence="6 7" key="1">
    <citation type="submission" date="2021-11" db="EMBL/GenBank/DDBJ databases">
        <title>Genomic of Niabella pedocola.</title>
        <authorList>
            <person name="Wu T."/>
        </authorList>
    </citation>
    <scope>NUCLEOTIDE SEQUENCE [LARGE SCALE GENOMIC DNA]</scope>
    <source>
        <strain evidence="6 7">JCM 31011</strain>
    </source>
</reference>
<sequence>MTTNKDGMETEILKTIHEHQKIIYKICNLYRNNREDQEDLFQEIVYQLWKSYPSFKGASKVSSWIYRIALNTALTIYRKPSIAIDYYRELPEGIHPFEDWKTPEHTERLFWALRTLSDSEKAIIALYLEDFNYKEIAAITGLSVTNVGVRLNRIKVKLKELLK</sequence>
<dbReference type="CDD" id="cd06171">
    <property type="entry name" value="Sigma70_r4"/>
    <property type="match status" value="1"/>
</dbReference>